<comment type="caution">
    <text evidence="1">The sequence shown here is derived from an EMBL/GenBank/DDBJ whole genome shotgun (WGS) entry which is preliminary data.</text>
</comment>
<sequence length="262" mass="30426">MDNLGHAYHSHNVFEEIKSYSDFYSSLGISVFTFVSGGTRTLGNIDSYMYTSAEGTLESIGSLLMNGRINDAYALVRKYFDSTVMSVYVNLYLQDHFGIENFLVEKINQWVEGKESLPEYRVMSQYIRKSQKAKAVSEILFSDKRYKELRARCNDHTHYNFYKAVLLNDRNLYLKNREKLLDQLSHDIRDIFIYHISFVFLLNGHYMMSSDYVDAMECGATPEDDSQYWVAPFVQQAFSEVLSRHRSDVAAVIKANSFMKIE</sequence>
<reference evidence="1 2" key="1">
    <citation type="journal article" date="2020" name="Antonie Van Leeuwenhoek">
        <title>Rhodopirellula heiligendammensis sp. nov., Rhodopirellula pilleata sp. nov., and Rhodopirellula solitaria sp. nov. isolated from natural or artificial marine surfaces in Northern Germany and California, USA, and emended description of the genus Rhodopirellula.</title>
        <authorList>
            <person name="Kallscheuer N."/>
            <person name="Wiegand S."/>
            <person name="Jogler M."/>
            <person name="Boedeker C."/>
            <person name="Peeters S.H."/>
            <person name="Rast P."/>
            <person name="Heuer A."/>
            <person name="Jetten M.S.M."/>
            <person name="Rohde M."/>
            <person name="Jogler C."/>
        </authorList>
    </citation>
    <scope>NUCLEOTIDE SEQUENCE [LARGE SCALE GENOMIC DNA]</scope>
    <source>
        <strain evidence="1 2">Poly21</strain>
    </source>
</reference>
<accession>A0A5C6BWB7</accession>
<organism evidence="1 2">
    <name type="scientific">Allorhodopirellula heiligendammensis</name>
    <dbReference type="NCBI Taxonomy" id="2714739"/>
    <lineage>
        <taxon>Bacteria</taxon>
        <taxon>Pseudomonadati</taxon>
        <taxon>Planctomycetota</taxon>
        <taxon>Planctomycetia</taxon>
        <taxon>Pirellulales</taxon>
        <taxon>Pirellulaceae</taxon>
        <taxon>Allorhodopirellula</taxon>
    </lineage>
</organism>
<evidence type="ECO:0000313" key="1">
    <source>
        <dbReference type="EMBL" id="TWU15044.1"/>
    </source>
</evidence>
<dbReference type="Proteomes" id="UP000319908">
    <property type="component" value="Unassembled WGS sequence"/>
</dbReference>
<dbReference type="EMBL" id="SJPU01000002">
    <property type="protein sequence ID" value="TWU15044.1"/>
    <property type="molecule type" value="Genomic_DNA"/>
</dbReference>
<dbReference type="OrthoDB" id="5540894at2"/>
<name>A0A5C6BWB7_9BACT</name>
<keyword evidence="2" id="KW-1185">Reference proteome</keyword>
<proteinExistence type="predicted"/>
<evidence type="ECO:0000313" key="2">
    <source>
        <dbReference type="Proteomes" id="UP000319908"/>
    </source>
</evidence>
<dbReference type="AlphaFoldDB" id="A0A5C6BWB7"/>
<dbReference type="RefSeq" id="WP_146407012.1">
    <property type="nucleotide sequence ID" value="NZ_SJPU01000002.1"/>
</dbReference>
<protein>
    <submittedName>
        <fullName evidence="1">Uncharacterized protein</fullName>
    </submittedName>
</protein>
<gene>
    <name evidence="1" type="ORF">Poly21_22350</name>
</gene>